<organism evidence="1 2">
    <name type="scientific">Lepraria neglecta</name>
    <dbReference type="NCBI Taxonomy" id="209136"/>
    <lineage>
        <taxon>Eukaryota</taxon>
        <taxon>Fungi</taxon>
        <taxon>Dikarya</taxon>
        <taxon>Ascomycota</taxon>
        <taxon>Pezizomycotina</taxon>
        <taxon>Lecanoromycetes</taxon>
        <taxon>OSLEUM clade</taxon>
        <taxon>Lecanoromycetidae</taxon>
        <taxon>Lecanorales</taxon>
        <taxon>Lecanorineae</taxon>
        <taxon>Stereocaulaceae</taxon>
        <taxon>Lepraria</taxon>
    </lineage>
</organism>
<reference evidence="1" key="1">
    <citation type="submission" date="2022-11" db="EMBL/GenBank/DDBJ databases">
        <title>Chromosomal genome sequence assembly and mating type (MAT) locus characterization of the leprose asexual lichenized fungus Lepraria neglecta (Nyl.) Erichsen.</title>
        <authorList>
            <person name="Allen J.L."/>
            <person name="Pfeffer B."/>
        </authorList>
    </citation>
    <scope>NUCLEOTIDE SEQUENCE</scope>
    <source>
        <strain evidence="1">Allen 5258</strain>
    </source>
</reference>
<gene>
    <name evidence="1" type="ORF">OEA41_010862</name>
</gene>
<protein>
    <submittedName>
        <fullName evidence="1">Uncharacterized protein</fullName>
    </submittedName>
</protein>
<comment type="caution">
    <text evidence="1">The sequence shown here is derived from an EMBL/GenBank/DDBJ whole genome shotgun (WGS) entry which is preliminary data.</text>
</comment>
<dbReference type="AlphaFoldDB" id="A0AAD9YXD3"/>
<accession>A0AAD9YXD3</accession>
<sequence length="284" mass="32851">MSLLAVNKTILTETRPMAYQQNTFVLPNAFYVAKFFMKALPSPAEKLWLKSVELELCDEDMSVSTKNQFANNMMLDQPQALFCSYRHNEDYVRSSVSDRTNVQHNNWKNHLGHVIWPTKLYPLLESTNLDQITVHINNSLCPMGCCCMQQMAIACFRKGFANGMFKQFNLCGLDTIHELLPNRDGADEDDGHAWYHHIYERLTNDGDVIAAVRYIQYWSELRQGTIGLRRPDGLAQFERVCAWRTMQQVYGAKKVQIEAGEGVIGQEIATMRRMYHHEMENDER</sequence>
<keyword evidence="2" id="KW-1185">Reference proteome</keyword>
<dbReference type="Proteomes" id="UP001276659">
    <property type="component" value="Unassembled WGS sequence"/>
</dbReference>
<evidence type="ECO:0000313" key="1">
    <source>
        <dbReference type="EMBL" id="KAK3167734.1"/>
    </source>
</evidence>
<name>A0AAD9YXD3_9LECA</name>
<proteinExistence type="predicted"/>
<evidence type="ECO:0000313" key="2">
    <source>
        <dbReference type="Proteomes" id="UP001276659"/>
    </source>
</evidence>
<dbReference type="EMBL" id="JASNWA010000011">
    <property type="protein sequence ID" value="KAK3167734.1"/>
    <property type="molecule type" value="Genomic_DNA"/>
</dbReference>